<dbReference type="RefSeq" id="WP_028069279.1">
    <property type="nucleotide sequence ID" value="NZ_CP141191.1"/>
</dbReference>
<dbReference type="Proteomes" id="UP000308196">
    <property type="component" value="Chromosome"/>
</dbReference>
<evidence type="ECO:0000313" key="2">
    <source>
        <dbReference type="Proteomes" id="UP000308196"/>
    </source>
</evidence>
<accession>A0A4U9UM56</accession>
<evidence type="ECO:0000313" key="1">
    <source>
        <dbReference type="EMBL" id="VTR34536.1"/>
    </source>
</evidence>
<name>A0A4U9UM56_9SPHI</name>
<organism evidence="1 2">
    <name type="scientific">Sphingobacterium thalpophilum</name>
    <dbReference type="NCBI Taxonomy" id="259"/>
    <lineage>
        <taxon>Bacteria</taxon>
        <taxon>Pseudomonadati</taxon>
        <taxon>Bacteroidota</taxon>
        <taxon>Sphingobacteriia</taxon>
        <taxon>Sphingobacteriales</taxon>
        <taxon>Sphingobacteriaceae</taxon>
        <taxon>Sphingobacterium</taxon>
    </lineage>
</organism>
<sequence length="142" mass="16741">MARETVKRKISLPQSELFRNIAEVDLGDTYLDLHNDYECVRLEYKVEDKECRLTFKRVNMKTESSYELVDLVFIDSVMQTCSFVFDEGVLDDFKTIDLLYRGRFENSNGLTEFDSFGRSFYYINFYSGIQLNVFAIELIVEL</sequence>
<protein>
    <submittedName>
        <fullName evidence="1">Uncharacterized protein</fullName>
    </submittedName>
</protein>
<dbReference type="GeneID" id="78462116"/>
<proteinExistence type="predicted"/>
<dbReference type="AlphaFoldDB" id="A0A4U9UM56"/>
<reference evidence="1 2" key="1">
    <citation type="submission" date="2019-05" db="EMBL/GenBank/DDBJ databases">
        <authorList>
            <consortium name="Pathogen Informatics"/>
        </authorList>
    </citation>
    <scope>NUCLEOTIDE SEQUENCE [LARGE SCALE GENOMIC DNA]</scope>
    <source>
        <strain evidence="1 2">NCTC11429</strain>
    </source>
</reference>
<dbReference type="KEGG" id="stha:NCTC11429_01346"/>
<dbReference type="STRING" id="1123265.GCA_000686625_01785"/>
<gene>
    <name evidence="1" type="ORF">NCTC11429_01346</name>
</gene>
<dbReference type="EMBL" id="LR590484">
    <property type="protein sequence ID" value="VTR34536.1"/>
    <property type="molecule type" value="Genomic_DNA"/>
</dbReference>